<reference evidence="2" key="2">
    <citation type="journal article" date="2014" name="ISME J.">
        <title>Microbial stratification in low pH oxic and suboxic macroscopic growths along an acid mine drainage.</title>
        <authorList>
            <person name="Mendez-Garcia C."/>
            <person name="Mesa V."/>
            <person name="Sprenger R.R."/>
            <person name="Richter M."/>
            <person name="Diez M.S."/>
            <person name="Solano J."/>
            <person name="Bargiela R."/>
            <person name="Golyshina O.V."/>
            <person name="Manteca A."/>
            <person name="Ramos J.L."/>
            <person name="Gallego J.R."/>
            <person name="Llorente I."/>
            <person name="Martins Dos Santos V.A."/>
            <person name="Jensen O.N."/>
            <person name="Pelaez A.I."/>
            <person name="Sanchez J."/>
            <person name="Ferrer M."/>
        </authorList>
    </citation>
    <scope>NUCLEOTIDE SEQUENCE</scope>
</reference>
<sequence>MITPSDVFVILVTSGSVLLIALFFSKYLLAVFSNKKTRLDRIFGPIETTIYRISGVNPYEEMGWKSYL</sequence>
<name>T1B8E2_9ZZZZ</name>
<feature type="transmembrane region" description="Helical" evidence="1">
    <location>
        <begin position="6"/>
        <end position="29"/>
    </location>
</feature>
<dbReference type="GO" id="GO:0008556">
    <property type="term" value="F:P-type potassium transmembrane transporter activity"/>
    <property type="evidence" value="ECO:0007669"/>
    <property type="project" value="InterPro"/>
</dbReference>
<reference evidence="2" key="1">
    <citation type="submission" date="2013-08" db="EMBL/GenBank/DDBJ databases">
        <authorList>
            <person name="Mendez C."/>
            <person name="Richter M."/>
            <person name="Ferrer M."/>
            <person name="Sanchez J."/>
        </authorList>
    </citation>
    <scope>NUCLEOTIDE SEQUENCE</scope>
</reference>
<evidence type="ECO:0000313" key="2">
    <source>
        <dbReference type="EMBL" id="EQD64728.1"/>
    </source>
</evidence>
<organism evidence="2">
    <name type="scientific">mine drainage metagenome</name>
    <dbReference type="NCBI Taxonomy" id="410659"/>
    <lineage>
        <taxon>unclassified sequences</taxon>
        <taxon>metagenomes</taxon>
        <taxon>ecological metagenomes</taxon>
    </lineage>
</organism>
<protein>
    <submittedName>
        <fullName evidence="2">ATPase, K+ transporting, A subunit</fullName>
    </submittedName>
</protein>
<keyword evidence="1" id="KW-0812">Transmembrane</keyword>
<dbReference type="AlphaFoldDB" id="T1B8E2"/>
<evidence type="ECO:0000256" key="1">
    <source>
        <dbReference type="SAM" id="Phobius"/>
    </source>
</evidence>
<dbReference type="Pfam" id="PF03814">
    <property type="entry name" value="KdpA"/>
    <property type="match status" value="1"/>
</dbReference>
<proteinExistence type="predicted"/>
<comment type="caution">
    <text evidence="2">The sequence shown here is derived from an EMBL/GenBank/DDBJ whole genome shotgun (WGS) entry which is preliminary data.</text>
</comment>
<accession>T1B8E2</accession>
<keyword evidence="1" id="KW-1133">Transmembrane helix</keyword>
<feature type="non-terminal residue" evidence="2">
    <location>
        <position position="68"/>
    </location>
</feature>
<gene>
    <name evidence="2" type="ORF">B2A_01865</name>
</gene>
<dbReference type="EMBL" id="AUZZ01001317">
    <property type="protein sequence ID" value="EQD64728.1"/>
    <property type="molecule type" value="Genomic_DNA"/>
</dbReference>
<dbReference type="InterPro" id="IPR004623">
    <property type="entry name" value="KdpA"/>
</dbReference>
<keyword evidence="1" id="KW-0472">Membrane</keyword>